<protein>
    <submittedName>
        <fullName evidence="1">Uncharacterized protein</fullName>
    </submittedName>
</protein>
<sequence length="232" mass="26190">MAICAQCCLHTSIKIVNIITNLFAVGMIVYALWLQKKWTEGIAELPSTACIPRPWFIYSCLAVGMVVCLSTICGYMVATCISSSILYKYIVIISFLVFIEAVVVIAIFFRIDWESLIAEYTSDHNKKFKSFVVFHLKMCQLIIGMILVSQINVIALGMLLWAIGAEPRTTGNNPEMRAVMQSFLVGPSSPSPAESRQICSSCENFLEEYTHESFWSFFKAELRMRFQRTSVS</sequence>
<keyword evidence="2" id="KW-1185">Reference proteome</keyword>
<comment type="caution">
    <text evidence="1">The sequence shown here is derived from an EMBL/GenBank/DDBJ whole genome shotgun (WGS) entry which is preliminary data.</text>
</comment>
<organism evidence="1 2">
    <name type="scientific">Pistacia integerrima</name>
    <dbReference type="NCBI Taxonomy" id="434235"/>
    <lineage>
        <taxon>Eukaryota</taxon>
        <taxon>Viridiplantae</taxon>
        <taxon>Streptophyta</taxon>
        <taxon>Embryophyta</taxon>
        <taxon>Tracheophyta</taxon>
        <taxon>Spermatophyta</taxon>
        <taxon>Magnoliopsida</taxon>
        <taxon>eudicotyledons</taxon>
        <taxon>Gunneridae</taxon>
        <taxon>Pentapetalae</taxon>
        <taxon>rosids</taxon>
        <taxon>malvids</taxon>
        <taxon>Sapindales</taxon>
        <taxon>Anacardiaceae</taxon>
        <taxon>Pistacia</taxon>
    </lineage>
</organism>
<name>A0ACC0Y666_9ROSI</name>
<reference evidence="2" key="1">
    <citation type="journal article" date="2023" name="G3 (Bethesda)">
        <title>Genome assembly and association tests identify interacting loci associated with vigor, precocity, and sex in interspecific pistachio rootstocks.</title>
        <authorList>
            <person name="Palmer W."/>
            <person name="Jacygrad E."/>
            <person name="Sagayaradj S."/>
            <person name="Cavanaugh K."/>
            <person name="Han R."/>
            <person name="Bertier L."/>
            <person name="Beede B."/>
            <person name="Kafkas S."/>
            <person name="Golino D."/>
            <person name="Preece J."/>
            <person name="Michelmore R."/>
        </authorList>
    </citation>
    <scope>NUCLEOTIDE SEQUENCE [LARGE SCALE GENOMIC DNA]</scope>
</reference>
<proteinExistence type="predicted"/>
<accession>A0ACC0Y666</accession>
<gene>
    <name evidence="1" type="ORF">Pint_12802</name>
</gene>
<evidence type="ECO:0000313" key="2">
    <source>
        <dbReference type="Proteomes" id="UP001163603"/>
    </source>
</evidence>
<evidence type="ECO:0000313" key="1">
    <source>
        <dbReference type="EMBL" id="KAJ0029936.1"/>
    </source>
</evidence>
<dbReference type="EMBL" id="CM047743">
    <property type="protein sequence ID" value="KAJ0029936.1"/>
    <property type="molecule type" value="Genomic_DNA"/>
</dbReference>
<dbReference type="Proteomes" id="UP001163603">
    <property type="component" value="Chromosome 8"/>
</dbReference>